<sequence length="404" mass="45697">MVSSSHVCRMWLLWLAWPSRSAAQESVWIFRYFVERMDCKVGTGEDNLWNDLAAYLQPQAASLERLIVLSSTLEDVLMPFGIVDPTVALGCPLGTSAALQELASMCVQLFNERCIQRGLRLLHLSKLFMLFQFNDFGAWFSFSRWRTDMQRIASASQELHQVAKSAASIGAVDVIDPSFKQPDWRIGLVTYCNYNNSATNLTAQSRSSKGAYAKRHGYKLLHIEDPFVTQAHPWMNKLIAIQRNLQDYDWLFWVDCDLFFMNPEKTVDALIHAAFSRTPEASLLIAEDGMMLNSGSFLLRNNAWGKDFLARTVDLLSAPMPQSFQHMPWHEQAPLMYLGLVPSVLEGLSSNEMLTPGYDLHVVLLRQRALNSYPQELVQKTQHALVPPALGNERQQFSAFTGGP</sequence>
<evidence type="ECO:0000313" key="6">
    <source>
        <dbReference type="Proteomes" id="UP001642484"/>
    </source>
</evidence>
<comment type="similarity">
    <text evidence="1">Belongs to the glycosyltransferase 34 family.</text>
</comment>
<dbReference type="InterPro" id="IPR029044">
    <property type="entry name" value="Nucleotide-diphossugar_trans"/>
</dbReference>
<dbReference type="SUPFAM" id="SSF53448">
    <property type="entry name" value="Nucleotide-diphospho-sugar transferases"/>
    <property type="match status" value="1"/>
</dbReference>
<evidence type="ECO:0000256" key="4">
    <source>
        <dbReference type="SAM" id="SignalP"/>
    </source>
</evidence>
<evidence type="ECO:0000256" key="3">
    <source>
        <dbReference type="ARBA" id="ARBA00022679"/>
    </source>
</evidence>
<dbReference type="Proteomes" id="UP001642484">
    <property type="component" value="Unassembled WGS sequence"/>
</dbReference>
<dbReference type="PANTHER" id="PTHR31306:SF4">
    <property type="entry name" value="ALPHA-1,2-GALACTOSYLTRANSFERASE"/>
    <property type="match status" value="1"/>
</dbReference>
<evidence type="ECO:0000313" key="5">
    <source>
        <dbReference type="EMBL" id="CAK9005735.1"/>
    </source>
</evidence>
<dbReference type="EMBL" id="CAXAMN010003681">
    <property type="protein sequence ID" value="CAK9005735.1"/>
    <property type="molecule type" value="Genomic_DNA"/>
</dbReference>
<feature type="chain" id="PRO_5045436203" evidence="4">
    <location>
        <begin position="24"/>
        <end position="404"/>
    </location>
</feature>
<keyword evidence="6" id="KW-1185">Reference proteome</keyword>
<proteinExistence type="inferred from homology"/>
<keyword evidence="4" id="KW-0732">Signal</keyword>
<dbReference type="PANTHER" id="PTHR31306">
    <property type="entry name" value="ALPHA-1,6-MANNOSYLTRANSFERASE MNN11-RELATED"/>
    <property type="match status" value="1"/>
</dbReference>
<comment type="caution">
    <text evidence="5">The sequence shown here is derived from an EMBL/GenBank/DDBJ whole genome shotgun (WGS) entry which is preliminary data.</text>
</comment>
<evidence type="ECO:0000256" key="1">
    <source>
        <dbReference type="ARBA" id="ARBA00005664"/>
    </source>
</evidence>
<feature type="signal peptide" evidence="4">
    <location>
        <begin position="1"/>
        <end position="23"/>
    </location>
</feature>
<dbReference type="Pfam" id="PF05637">
    <property type="entry name" value="Glyco_transf_34"/>
    <property type="match status" value="2"/>
</dbReference>
<keyword evidence="3" id="KW-0808">Transferase</keyword>
<name>A0ABP0IUH0_9DINO</name>
<reference evidence="5 6" key="1">
    <citation type="submission" date="2024-02" db="EMBL/GenBank/DDBJ databases">
        <authorList>
            <person name="Chen Y."/>
            <person name="Shah S."/>
            <person name="Dougan E. K."/>
            <person name="Thang M."/>
            <person name="Chan C."/>
        </authorList>
    </citation>
    <scope>NUCLEOTIDE SEQUENCE [LARGE SCALE GENOMIC DNA]</scope>
</reference>
<keyword evidence="2" id="KW-0328">Glycosyltransferase</keyword>
<protein>
    <submittedName>
        <fullName evidence="5">Uncharacterized protein</fullName>
    </submittedName>
</protein>
<dbReference type="Gene3D" id="3.90.550.10">
    <property type="entry name" value="Spore Coat Polysaccharide Biosynthesis Protein SpsA, Chain A"/>
    <property type="match status" value="1"/>
</dbReference>
<accession>A0ABP0IUH0</accession>
<organism evidence="5 6">
    <name type="scientific">Durusdinium trenchii</name>
    <dbReference type="NCBI Taxonomy" id="1381693"/>
    <lineage>
        <taxon>Eukaryota</taxon>
        <taxon>Sar</taxon>
        <taxon>Alveolata</taxon>
        <taxon>Dinophyceae</taxon>
        <taxon>Suessiales</taxon>
        <taxon>Symbiodiniaceae</taxon>
        <taxon>Durusdinium</taxon>
    </lineage>
</organism>
<dbReference type="InterPro" id="IPR008630">
    <property type="entry name" value="Glyco_trans_34"/>
</dbReference>
<gene>
    <name evidence="5" type="ORF">CCMP2556_LOCUS8177</name>
</gene>
<evidence type="ECO:0000256" key="2">
    <source>
        <dbReference type="ARBA" id="ARBA00022676"/>
    </source>
</evidence>